<reference evidence="2" key="1">
    <citation type="submission" date="2016-10" db="EMBL/GenBank/DDBJ databases">
        <authorList>
            <person name="Varghese N."/>
            <person name="Submissions S."/>
        </authorList>
    </citation>
    <scope>NUCLEOTIDE SEQUENCE [LARGE SCALE GENOMIC DNA]</scope>
    <source>
        <strain evidence="2">DSM 25030</strain>
    </source>
</reference>
<dbReference type="EMBL" id="FNMY01000002">
    <property type="protein sequence ID" value="SDW53071.1"/>
    <property type="molecule type" value="Genomic_DNA"/>
</dbReference>
<dbReference type="RefSeq" id="WP_090292815.1">
    <property type="nucleotide sequence ID" value="NZ_FNKI01000001.1"/>
</dbReference>
<dbReference type="AlphaFoldDB" id="A0A1H2UA85"/>
<proteinExistence type="predicted"/>
<gene>
    <name evidence="1" type="ORF">SAMN04487892_1512</name>
</gene>
<protein>
    <submittedName>
        <fullName evidence="1">Uncharacterized protein</fullName>
    </submittedName>
</protein>
<accession>A0A1H2UA85</accession>
<dbReference type="OrthoDB" id="676860at2"/>
<evidence type="ECO:0000313" key="2">
    <source>
        <dbReference type="Proteomes" id="UP000199592"/>
    </source>
</evidence>
<sequence length="114" mass="12761">MVTIVGYKTYSREDGSEFYALVVQGGVEAVRSQETGRTYLTARQAKVACTFDENTCESLIGTSLEGKIKKVNVEPYEYMIPDTGELVTLEHRYEFISDVDDIIDDHVIAEEAVV</sequence>
<dbReference type="STRING" id="1073328.SAMN05216294_0781"/>
<organism evidence="1 2">
    <name type="scientific">Flagellimonas zhangzhouensis</name>
    <dbReference type="NCBI Taxonomy" id="1073328"/>
    <lineage>
        <taxon>Bacteria</taxon>
        <taxon>Pseudomonadati</taxon>
        <taxon>Bacteroidota</taxon>
        <taxon>Flavobacteriia</taxon>
        <taxon>Flavobacteriales</taxon>
        <taxon>Flavobacteriaceae</taxon>
        <taxon>Flagellimonas</taxon>
    </lineage>
</organism>
<evidence type="ECO:0000313" key="1">
    <source>
        <dbReference type="EMBL" id="SDW53071.1"/>
    </source>
</evidence>
<keyword evidence="2" id="KW-1185">Reference proteome</keyword>
<dbReference type="Proteomes" id="UP000199592">
    <property type="component" value="Unassembled WGS sequence"/>
</dbReference>
<name>A0A1H2UA85_9FLAO</name>